<dbReference type="PANTHER" id="PTHR43115:SF4">
    <property type="entry name" value="DEHYDROGENASE_REDUCTASE SDR FAMILY MEMBER 11"/>
    <property type="match status" value="1"/>
</dbReference>
<keyword evidence="2" id="KW-0560">Oxidoreductase</keyword>
<evidence type="ECO:0000313" key="4">
    <source>
        <dbReference type="Proteomes" id="UP000886998"/>
    </source>
</evidence>
<dbReference type="Proteomes" id="UP000886998">
    <property type="component" value="Unassembled WGS sequence"/>
</dbReference>
<dbReference type="InterPro" id="IPR036291">
    <property type="entry name" value="NAD(P)-bd_dom_sf"/>
</dbReference>
<dbReference type="PANTHER" id="PTHR43115">
    <property type="entry name" value="DEHYDROGENASE/REDUCTASE SDR FAMILY MEMBER 11"/>
    <property type="match status" value="1"/>
</dbReference>
<dbReference type="SUPFAM" id="SSF51735">
    <property type="entry name" value="NAD(P)-binding Rossmann-fold domains"/>
    <property type="match status" value="1"/>
</dbReference>
<sequence>MERWYGKVALVTGASAGIGAGICRTLVQHGMVVVGCARSVDKIRAICEEDAVKTSPGKLVAIKCDLTQESEIVSMFDEILRTFGRLDLCVNNAGLGHDSPLLTGNTSDWRNMLDVSALGFFP</sequence>
<comment type="caution">
    <text evidence="3">The sequence shown here is derived from an EMBL/GenBank/DDBJ whole genome shotgun (WGS) entry which is preliminary data.</text>
</comment>
<evidence type="ECO:0000256" key="1">
    <source>
        <dbReference type="ARBA" id="ARBA00006484"/>
    </source>
</evidence>
<protein>
    <recommendedName>
        <fullName evidence="5">Dehydrogenase/reductase SDR family member 11</fullName>
    </recommendedName>
</protein>
<evidence type="ECO:0008006" key="5">
    <source>
        <dbReference type="Google" id="ProtNLM"/>
    </source>
</evidence>
<name>A0A8X6YL34_9ARAC</name>
<organism evidence="3 4">
    <name type="scientific">Trichonephila inaurata madagascariensis</name>
    <dbReference type="NCBI Taxonomy" id="2747483"/>
    <lineage>
        <taxon>Eukaryota</taxon>
        <taxon>Metazoa</taxon>
        <taxon>Ecdysozoa</taxon>
        <taxon>Arthropoda</taxon>
        <taxon>Chelicerata</taxon>
        <taxon>Arachnida</taxon>
        <taxon>Araneae</taxon>
        <taxon>Araneomorphae</taxon>
        <taxon>Entelegynae</taxon>
        <taxon>Araneoidea</taxon>
        <taxon>Nephilidae</taxon>
        <taxon>Trichonephila</taxon>
        <taxon>Trichonephila inaurata</taxon>
    </lineage>
</organism>
<proteinExistence type="inferred from homology"/>
<keyword evidence="4" id="KW-1185">Reference proteome</keyword>
<dbReference type="Gene3D" id="3.40.50.720">
    <property type="entry name" value="NAD(P)-binding Rossmann-like Domain"/>
    <property type="match status" value="1"/>
</dbReference>
<accession>A0A8X6YL34</accession>
<dbReference type="GO" id="GO:0016491">
    <property type="term" value="F:oxidoreductase activity"/>
    <property type="evidence" value="ECO:0007669"/>
    <property type="project" value="UniProtKB-KW"/>
</dbReference>
<dbReference type="OrthoDB" id="8947933at2759"/>
<dbReference type="PRINTS" id="PR00081">
    <property type="entry name" value="GDHRDH"/>
</dbReference>
<comment type="similarity">
    <text evidence="1">Belongs to the short-chain dehydrogenases/reductases (SDR) family.</text>
</comment>
<evidence type="ECO:0000256" key="2">
    <source>
        <dbReference type="ARBA" id="ARBA00023002"/>
    </source>
</evidence>
<evidence type="ECO:0000313" key="3">
    <source>
        <dbReference type="EMBL" id="GFY74950.1"/>
    </source>
</evidence>
<dbReference type="Pfam" id="PF00106">
    <property type="entry name" value="adh_short"/>
    <property type="match status" value="1"/>
</dbReference>
<gene>
    <name evidence="3" type="primary">DHRS11</name>
    <name evidence="3" type="ORF">TNIN_128841</name>
</gene>
<dbReference type="InterPro" id="IPR002347">
    <property type="entry name" value="SDR_fam"/>
</dbReference>
<dbReference type="EMBL" id="BMAV01021043">
    <property type="protein sequence ID" value="GFY74950.1"/>
    <property type="molecule type" value="Genomic_DNA"/>
</dbReference>
<reference evidence="3" key="1">
    <citation type="submission" date="2020-08" db="EMBL/GenBank/DDBJ databases">
        <title>Multicomponent nature underlies the extraordinary mechanical properties of spider dragline silk.</title>
        <authorList>
            <person name="Kono N."/>
            <person name="Nakamura H."/>
            <person name="Mori M."/>
            <person name="Yoshida Y."/>
            <person name="Ohtoshi R."/>
            <person name="Malay A.D."/>
            <person name="Moran D.A.P."/>
            <person name="Tomita M."/>
            <person name="Numata K."/>
            <person name="Arakawa K."/>
        </authorList>
    </citation>
    <scope>NUCLEOTIDE SEQUENCE</scope>
</reference>
<dbReference type="AlphaFoldDB" id="A0A8X6YL34"/>